<dbReference type="EMBL" id="AZHW01000910">
    <property type="protein sequence ID" value="ETW95500.1"/>
    <property type="molecule type" value="Genomic_DNA"/>
</dbReference>
<reference evidence="2 3" key="1">
    <citation type="journal article" date="2014" name="Nature">
        <title>An environmental bacterial taxon with a large and distinct metabolic repertoire.</title>
        <authorList>
            <person name="Wilson M.C."/>
            <person name="Mori T."/>
            <person name="Ruckert C."/>
            <person name="Uria A.R."/>
            <person name="Helf M.J."/>
            <person name="Takada K."/>
            <person name="Gernert C."/>
            <person name="Steffens U.A."/>
            <person name="Heycke N."/>
            <person name="Schmitt S."/>
            <person name="Rinke C."/>
            <person name="Helfrich E.J."/>
            <person name="Brachmann A.O."/>
            <person name="Gurgui C."/>
            <person name="Wakimoto T."/>
            <person name="Kracht M."/>
            <person name="Crusemann M."/>
            <person name="Hentschel U."/>
            <person name="Abe I."/>
            <person name="Matsunaga S."/>
            <person name="Kalinowski J."/>
            <person name="Takeyama H."/>
            <person name="Piel J."/>
        </authorList>
    </citation>
    <scope>NUCLEOTIDE SEQUENCE [LARGE SCALE GENOMIC DNA]</scope>
    <source>
        <strain evidence="3">TSY1</strain>
    </source>
</reference>
<dbReference type="PANTHER" id="PTHR34610">
    <property type="entry name" value="SSL7007 PROTEIN"/>
    <property type="match status" value="1"/>
</dbReference>
<evidence type="ECO:0000313" key="2">
    <source>
        <dbReference type="EMBL" id="ETW95500.1"/>
    </source>
</evidence>
<dbReference type="NCBIfam" id="TIGR00305">
    <property type="entry name" value="putative toxin-antitoxin system toxin component, PIN family"/>
    <property type="match status" value="1"/>
</dbReference>
<keyword evidence="3" id="KW-1185">Reference proteome</keyword>
<protein>
    <recommendedName>
        <fullName evidence="1">PIN domain-containing protein</fullName>
    </recommendedName>
</protein>
<dbReference type="InterPro" id="IPR002716">
    <property type="entry name" value="PIN_dom"/>
</dbReference>
<dbReference type="SUPFAM" id="SSF88723">
    <property type="entry name" value="PIN domain-like"/>
    <property type="match status" value="1"/>
</dbReference>
<evidence type="ECO:0000259" key="1">
    <source>
        <dbReference type="SMART" id="SM00670"/>
    </source>
</evidence>
<dbReference type="SMART" id="SM00670">
    <property type="entry name" value="PINc"/>
    <property type="match status" value="1"/>
</dbReference>
<dbReference type="Gene3D" id="3.40.50.1010">
    <property type="entry name" value="5'-nuclease"/>
    <property type="match status" value="1"/>
</dbReference>
<feature type="domain" description="PIN" evidence="1">
    <location>
        <begin position="1"/>
        <end position="115"/>
    </location>
</feature>
<accession>W4LCQ4</accession>
<name>W4LCQ4_ENTF1</name>
<evidence type="ECO:0000313" key="3">
    <source>
        <dbReference type="Proteomes" id="UP000019141"/>
    </source>
</evidence>
<dbReference type="HOGENOM" id="CLU_116617_3_1_7"/>
<dbReference type="InterPro" id="IPR002850">
    <property type="entry name" value="PIN_toxin-like"/>
</dbReference>
<dbReference type="Pfam" id="PF13470">
    <property type="entry name" value="PIN_3"/>
    <property type="match status" value="1"/>
</dbReference>
<sequence length="140" mass="15188">MQILLDTNVLISGFLAAKGPPGQLLQAWLDRRFDLVTSQAQLNELYRALGYEKLRDRVNPNQVRDFVGNIDVMAIVVSNVTAVSLSPDPDDNLILGTAIAGQADLIVSGDKSHMLALREAQGIPIVTPREAVNRLEAEGV</sequence>
<dbReference type="PANTHER" id="PTHR34610:SF4">
    <property type="entry name" value="SLL8027 PROTEIN"/>
    <property type="match status" value="1"/>
</dbReference>
<proteinExistence type="predicted"/>
<dbReference type="Proteomes" id="UP000019141">
    <property type="component" value="Unassembled WGS sequence"/>
</dbReference>
<dbReference type="InterPro" id="IPR029060">
    <property type="entry name" value="PIN-like_dom_sf"/>
</dbReference>
<dbReference type="AlphaFoldDB" id="W4LCQ4"/>
<organism evidence="2 3">
    <name type="scientific">Entotheonella factor</name>
    <dbReference type="NCBI Taxonomy" id="1429438"/>
    <lineage>
        <taxon>Bacteria</taxon>
        <taxon>Pseudomonadati</taxon>
        <taxon>Nitrospinota/Tectimicrobiota group</taxon>
        <taxon>Candidatus Tectimicrobiota</taxon>
        <taxon>Candidatus Entotheonellia</taxon>
        <taxon>Candidatus Entotheonellales</taxon>
        <taxon>Candidatus Entotheonellaceae</taxon>
        <taxon>Candidatus Entotheonella</taxon>
    </lineage>
</organism>
<comment type="caution">
    <text evidence="2">The sequence shown here is derived from an EMBL/GenBank/DDBJ whole genome shotgun (WGS) entry which is preliminary data.</text>
</comment>
<gene>
    <name evidence="2" type="ORF">ETSY1_30380</name>
</gene>